<reference evidence="7 8" key="1">
    <citation type="journal article" date="2015" name="Sci. Rep.">
        <title>Chromosome-level genome map provides insights into diverse defense mechanisms in the medicinal fungus Ganoderma sinense.</title>
        <authorList>
            <person name="Zhu Y."/>
            <person name="Xu J."/>
            <person name="Sun C."/>
            <person name="Zhou S."/>
            <person name="Xu H."/>
            <person name="Nelson D.R."/>
            <person name="Qian J."/>
            <person name="Song J."/>
            <person name="Luo H."/>
            <person name="Xiang L."/>
            <person name="Li Y."/>
            <person name="Xu Z."/>
            <person name="Ji A."/>
            <person name="Wang L."/>
            <person name="Lu S."/>
            <person name="Hayward A."/>
            <person name="Sun W."/>
            <person name="Li X."/>
            <person name="Schwartz D.C."/>
            <person name="Wang Y."/>
            <person name="Chen S."/>
        </authorList>
    </citation>
    <scope>NUCLEOTIDE SEQUENCE [LARGE SCALE GENOMIC DNA]</scope>
    <source>
        <strain evidence="7 8">ZZ0214-1</strain>
    </source>
</reference>
<dbReference type="InterPro" id="IPR002921">
    <property type="entry name" value="Fungal_lipase-type"/>
</dbReference>
<name>A0A2G8RTM2_9APHY</name>
<dbReference type="OrthoDB" id="2730198at2759"/>
<evidence type="ECO:0000259" key="6">
    <source>
        <dbReference type="Pfam" id="PF01764"/>
    </source>
</evidence>
<dbReference type="Gene3D" id="3.40.50.1820">
    <property type="entry name" value="alpha/beta hydrolase"/>
    <property type="match status" value="1"/>
</dbReference>
<dbReference type="EMBL" id="AYKW01000056">
    <property type="protein sequence ID" value="PIL24850.1"/>
    <property type="molecule type" value="Genomic_DNA"/>
</dbReference>
<proteinExistence type="inferred from homology"/>
<protein>
    <recommendedName>
        <fullName evidence="6">Fungal lipase-type domain-containing protein</fullName>
    </recommendedName>
</protein>
<organism evidence="7 8">
    <name type="scientific">Ganoderma sinense ZZ0214-1</name>
    <dbReference type="NCBI Taxonomy" id="1077348"/>
    <lineage>
        <taxon>Eukaryota</taxon>
        <taxon>Fungi</taxon>
        <taxon>Dikarya</taxon>
        <taxon>Basidiomycota</taxon>
        <taxon>Agaricomycotina</taxon>
        <taxon>Agaricomycetes</taxon>
        <taxon>Polyporales</taxon>
        <taxon>Polyporaceae</taxon>
        <taxon>Ganoderma</taxon>
    </lineage>
</organism>
<evidence type="ECO:0000256" key="3">
    <source>
        <dbReference type="ARBA" id="ARBA00047591"/>
    </source>
</evidence>
<accession>A0A2G8RTM2</accession>
<feature type="signal peptide" evidence="5">
    <location>
        <begin position="1"/>
        <end position="22"/>
    </location>
</feature>
<keyword evidence="1" id="KW-1015">Disulfide bond</keyword>
<gene>
    <name evidence="7" type="ORF">GSI_12736</name>
</gene>
<dbReference type="SUPFAM" id="SSF53474">
    <property type="entry name" value="alpha/beta-Hydrolases"/>
    <property type="match status" value="1"/>
</dbReference>
<sequence>MAPTSSFALLAVLVALASGIHAAPATSVPGLLARQDAIMPLTPEEVSAFKPYTWYAATTACNLSAIMDWSCGTNCEANPTFKPIATGGDGDLTQFWFAGYDPTLDTVIVAHQGTDASKLFPILIDLDIKQVNLNSTLFPGIDPSVKVHEGFAGTHGRSAPGVIAAVQQALSMYPTKNVTAVGHSLGAAIALLDAVYLPLHLPSDVTVRYRGYASPRVGNQAFADYFDSLGMSATRVNNKEDPVPVLPPIQILGYHHVSGEIHIRDDVWVSCPGQDNPSDQCSAGDVTFSNFDATQHPGPFDGVSVGTC</sequence>
<evidence type="ECO:0000313" key="7">
    <source>
        <dbReference type="EMBL" id="PIL24850.1"/>
    </source>
</evidence>
<dbReference type="STRING" id="1077348.A0A2G8RTM2"/>
<comment type="catalytic activity">
    <reaction evidence="4">
        <text>a monoacylglycerol + H2O = glycerol + a fatty acid + H(+)</text>
        <dbReference type="Rhea" id="RHEA:15245"/>
        <dbReference type="ChEBI" id="CHEBI:15377"/>
        <dbReference type="ChEBI" id="CHEBI:15378"/>
        <dbReference type="ChEBI" id="CHEBI:17408"/>
        <dbReference type="ChEBI" id="CHEBI:17754"/>
        <dbReference type="ChEBI" id="CHEBI:28868"/>
    </reaction>
</comment>
<keyword evidence="8" id="KW-1185">Reference proteome</keyword>
<dbReference type="InterPro" id="IPR051218">
    <property type="entry name" value="Sec_MonoDiacylglyc_Lipase"/>
</dbReference>
<dbReference type="CDD" id="cd00519">
    <property type="entry name" value="Lipase_3"/>
    <property type="match status" value="1"/>
</dbReference>
<keyword evidence="5" id="KW-0732">Signal</keyword>
<dbReference type="Pfam" id="PF01764">
    <property type="entry name" value="Lipase_3"/>
    <property type="match status" value="1"/>
</dbReference>
<comment type="caution">
    <text evidence="7">The sequence shown here is derived from an EMBL/GenBank/DDBJ whole genome shotgun (WGS) entry which is preliminary data.</text>
</comment>
<feature type="domain" description="Fungal lipase-type" evidence="6">
    <location>
        <begin position="109"/>
        <end position="250"/>
    </location>
</feature>
<evidence type="ECO:0000256" key="2">
    <source>
        <dbReference type="ARBA" id="ARBA00043996"/>
    </source>
</evidence>
<dbReference type="Proteomes" id="UP000230002">
    <property type="component" value="Unassembled WGS sequence"/>
</dbReference>
<evidence type="ECO:0000313" key="8">
    <source>
        <dbReference type="Proteomes" id="UP000230002"/>
    </source>
</evidence>
<evidence type="ECO:0000256" key="4">
    <source>
        <dbReference type="ARBA" id="ARBA00048461"/>
    </source>
</evidence>
<dbReference type="AlphaFoldDB" id="A0A2G8RTM2"/>
<feature type="chain" id="PRO_5013755408" description="Fungal lipase-type domain-containing protein" evidence="5">
    <location>
        <begin position="23"/>
        <end position="308"/>
    </location>
</feature>
<dbReference type="InterPro" id="IPR029058">
    <property type="entry name" value="AB_hydrolase_fold"/>
</dbReference>
<dbReference type="PANTHER" id="PTHR45856:SF25">
    <property type="entry name" value="FUNGAL LIPASE-LIKE DOMAIN-CONTAINING PROTEIN"/>
    <property type="match status" value="1"/>
</dbReference>
<evidence type="ECO:0000256" key="1">
    <source>
        <dbReference type="ARBA" id="ARBA00023157"/>
    </source>
</evidence>
<evidence type="ECO:0000256" key="5">
    <source>
        <dbReference type="SAM" id="SignalP"/>
    </source>
</evidence>
<dbReference type="PANTHER" id="PTHR45856">
    <property type="entry name" value="ALPHA/BETA-HYDROLASES SUPERFAMILY PROTEIN"/>
    <property type="match status" value="1"/>
</dbReference>
<comment type="similarity">
    <text evidence="2">Belongs to the AB hydrolase superfamily. Lipase family. Class 3 subfamily.</text>
</comment>
<comment type="catalytic activity">
    <reaction evidence="3">
        <text>a diacylglycerol + H2O = a monoacylglycerol + a fatty acid + H(+)</text>
        <dbReference type="Rhea" id="RHEA:32731"/>
        <dbReference type="ChEBI" id="CHEBI:15377"/>
        <dbReference type="ChEBI" id="CHEBI:15378"/>
        <dbReference type="ChEBI" id="CHEBI:17408"/>
        <dbReference type="ChEBI" id="CHEBI:18035"/>
        <dbReference type="ChEBI" id="CHEBI:28868"/>
    </reaction>
</comment>
<dbReference type="GO" id="GO:0006629">
    <property type="term" value="P:lipid metabolic process"/>
    <property type="evidence" value="ECO:0007669"/>
    <property type="project" value="InterPro"/>
</dbReference>